<dbReference type="InterPro" id="IPR045584">
    <property type="entry name" value="Pilin-like"/>
</dbReference>
<evidence type="ECO:0000313" key="14">
    <source>
        <dbReference type="Proteomes" id="UP000298050"/>
    </source>
</evidence>
<evidence type="ECO:0000256" key="1">
    <source>
        <dbReference type="ARBA" id="ARBA00004377"/>
    </source>
</evidence>
<keyword evidence="14" id="KW-1185">Reference proteome</keyword>
<dbReference type="SUPFAM" id="SSF54523">
    <property type="entry name" value="Pili subunits"/>
    <property type="match status" value="1"/>
</dbReference>
<dbReference type="Proteomes" id="UP000298050">
    <property type="component" value="Unassembled WGS sequence"/>
</dbReference>
<dbReference type="GO" id="GO:0005886">
    <property type="term" value="C:plasma membrane"/>
    <property type="evidence" value="ECO:0007669"/>
    <property type="project" value="UniProtKB-SubCell"/>
</dbReference>
<keyword evidence="7 11" id="KW-1133">Transmembrane helix</keyword>
<keyword evidence="3" id="KW-1003">Cell membrane</keyword>
<evidence type="ECO:0000259" key="12">
    <source>
        <dbReference type="Pfam" id="PF12019"/>
    </source>
</evidence>
<feature type="transmembrane region" description="Helical" evidence="11">
    <location>
        <begin position="12"/>
        <end position="35"/>
    </location>
</feature>
<evidence type="ECO:0000256" key="3">
    <source>
        <dbReference type="ARBA" id="ARBA00022475"/>
    </source>
</evidence>
<dbReference type="AlphaFoldDB" id="A0A4Z0M4H8"/>
<keyword evidence="4" id="KW-0488">Methylation</keyword>
<comment type="subcellular location">
    <subcellularLocation>
        <location evidence="1">Cell inner membrane</location>
        <topology evidence="1">Single-pass membrane protein</topology>
    </subcellularLocation>
</comment>
<evidence type="ECO:0000256" key="2">
    <source>
        <dbReference type="ARBA" id="ARBA00021549"/>
    </source>
</evidence>
<proteinExistence type="inferred from homology"/>
<protein>
    <recommendedName>
        <fullName evidence="2">Type II secretion system protein H</fullName>
    </recommendedName>
    <alternativeName>
        <fullName evidence="10">General secretion pathway protein H</fullName>
    </alternativeName>
</protein>
<evidence type="ECO:0000256" key="5">
    <source>
        <dbReference type="ARBA" id="ARBA00022519"/>
    </source>
</evidence>
<dbReference type="InterPro" id="IPR022346">
    <property type="entry name" value="T2SS_GspH"/>
</dbReference>
<gene>
    <name evidence="13" type="ORF">E4634_08755</name>
</gene>
<keyword evidence="5" id="KW-0997">Cell inner membrane</keyword>
<dbReference type="Pfam" id="PF12019">
    <property type="entry name" value="GspH"/>
    <property type="match status" value="1"/>
</dbReference>
<keyword evidence="6 11" id="KW-0812">Transmembrane</keyword>
<evidence type="ECO:0000313" key="13">
    <source>
        <dbReference type="EMBL" id="TGD74205.1"/>
    </source>
</evidence>
<dbReference type="Gene3D" id="3.55.40.10">
    <property type="entry name" value="minor pseudopilin epsh domain"/>
    <property type="match status" value="1"/>
</dbReference>
<keyword evidence="8 11" id="KW-0472">Membrane</keyword>
<evidence type="ECO:0000256" key="11">
    <source>
        <dbReference type="SAM" id="Phobius"/>
    </source>
</evidence>
<comment type="similarity">
    <text evidence="9">Belongs to the GSP H family.</text>
</comment>
<dbReference type="Pfam" id="PF07963">
    <property type="entry name" value="N_methyl"/>
    <property type="match status" value="1"/>
</dbReference>
<dbReference type="GO" id="GO:0015627">
    <property type="term" value="C:type II protein secretion system complex"/>
    <property type="evidence" value="ECO:0007669"/>
    <property type="project" value="InterPro"/>
</dbReference>
<evidence type="ECO:0000256" key="8">
    <source>
        <dbReference type="ARBA" id="ARBA00023136"/>
    </source>
</evidence>
<evidence type="ECO:0000256" key="7">
    <source>
        <dbReference type="ARBA" id="ARBA00022989"/>
    </source>
</evidence>
<dbReference type="InterPro" id="IPR012902">
    <property type="entry name" value="N_methyl_site"/>
</dbReference>
<organism evidence="13 14">
    <name type="scientific">Mangrovimicrobium sediminis</name>
    <dbReference type="NCBI Taxonomy" id="2562682"/>
    <lineage>
        <taxon>Bacteria</taxon>
        <taxon>Pseudomonadati</taxon>
        <taxon>Pseudomonadota</taxon>
        <taxon>Gammaproteobacteria</taxon>
        <taxon>Cellvibrionales</taxon>
        <taxon>Halieaceae</taxon>
        <taxon>Mangrovimicrobium</taxon>
    </lineage>
</organism>
<accession>A0A4Z0M4H8</accession>
<dbReference type="NCBIfam" id="TIGR02532">
    <property type="entry name" value="IV_pilin_GFxxxE"/>
    <property type="match status" value="1"/>
</dbReference>
<dbReference type="EMBL" id="SRLE01000006">
    <property type="protein sequence ID" value="TGD74205.1"/>
    <property type="molecule type" value="Genomic_DNA"/>
</dbReference>
<dbReference type="GO" id="GO:0015628">
    <property type="term" value="P:protein secretion by the type II secretion system"/>
    <property type="evidence" value="ECO:0007669"/>
    <property type="project" value="InterPro"/>
</dbReference>
<dbReference type="OrthoDB" id="2313614at2"/>
<feature type="domain" description="General secretion pathway GspH" evidence="12">
    <location>
        <begin position="50"/>
        <end position="167"/>
    </location>
</feature>
<sequence>MSGDTVKQRGFSIVELMVVLVVLAVTLTLAAPSFIDTRKNSQIRTESYAFRSTLTNARSEAMARRFPVIVCESADNTNCTTSGDWSNGYLAFADMDEDDAPDPNEIIINHRVSAPEIELAFEDFSGTGQSRVSFSTRGEARGSSGTMIICDDRGAKRGSAVILRGSGQVSMATDTDGSEIVDTLDNNGLVKDIVCN</sequence>
<name>A0A4Z0M4H8_9GAMM</name>
<evidence type="ECO:0000256" key="4">
    <source>
        <dbReference type="ARBA" id="ARBA00022481"/>
    </source>
</evidence>
<evidence type="ECO:0000256" key="6">
    <source>
        <dbReference type="ARBA" id="ARBA00022692"/>
    </source>
</evidence>
<comment type="caution">
    <text evidence="13">The sequence shown here is derived from an EMBL/GenBank/DDBJ whole genome shotgun (WGS) entry which is preliminary data.</text>
</comment>
<evidence type="ECO:0000256" key="9">
    <source>
        <dbReference type="ARBA" id="ARBA00025772"/>
    </source>
</evidence>
<evidence type="ECO:0000256" key="10">
    <source>
        <dbReference type="ARBA" id="ARBA00030775"/>
    </source>
</evidence>
<reference evidence="13 14" key="1">
    <citation type="submission" date="2019-04" db="EMBL/GenBank/DDBJ databases">
        <title>Taxonomy of novel Haliea sp. from mangrove soil of West Coast of India.</title>
        <authorList>
            <person name="Verma A."/>
            <person name="Kumar P."/>
            <person name="Krishnamurthi S."/>
        </authorList>
    </citation>
    <scope>NUCLEOTIDE SEQUENCE [LARGE SCALE GENOMIC DNA]</scope>
    <source>
        <strain evidence="13 14">SAOS-164</strain>
    </source>
</reference>